<proteinExistence type="predicted"/>
<accession>A0A378VWG1</accession>
<name>A0A378VWG1_NEIGO</name>
<dbReference type="EMBL" id="UGRI01000001">
    <property type="protein sequence ID" value="SUA21548.1"/>
    <property type="molecule type" value="Genomic_DNA"/>
</dbReference>
<protein>
    <submittedName>
        <fullName evidence="1">Uncharacterized protein</fullName>
    </submittedName>
</protein>
<evidence type="ECO:0000313" key="1">
    <source>
        <dbReference type="EMBL" id="SUA21548.1"/>
    </source>
</evidence>
<dbReference type="AlphaFoldDB" id="A0A378VWG1"/>
<organism evidence="1">
    <name type="scientific">Neisseria gonorrhoeae</name>
    <dbReference type="NCBI Taxonomy" id="485"/>
    <lineage>
        <taxon>Bacteria</taxon>
        <taxon>Pseudomonadati</taxon>
        <taxon>Pseudomonadota</taxon>
        <taxon>Betaproteobacteria</taxon>
        <taxon>Neisseriales</taxon>
        <taxon>Neisseriaceae</taxon>
        <taxon>Neisseria</taxon>
    </lineage>
</organism>
<reference evidence="1" key="1">
    <citation type="submission" date="2018-06" db="EMBL/GenBank/DDBJ databases">
        <authorList>
            <consortium name="Pathogen Informatics"/>
            <person name="Doyle S."/>
        </authorList>
    </citation>
    <scope>NUCLEOTIDE SEQUENCE [LARGE SCALE GENOMIC DNA]</scope>
    <source>
        <strain evidence="1">NCTC11421</strain>
    </source>
</reference>
<sequence>MLIGGLLFILFLVLAFGYWITKQLETSRTSEEHKTVNAVHSM</sequence>
<gene>
    <name evidence="1" type="ORF">NCTC11421_01516</name>
</gene>